<feature type="domain" description="Teneurin-like YD-shell" evidence="4">
    <location>
        <begin position="949"/>
        <end position="1122"/>
    </location>
</feature>
<dbReference type="Gene3D" id="2.180.10.10">
    <property type="entry name" value="RHS repeat-associated core"/>
    <property type="match status" value="3"/>
</dbReference>
<evidence type="ECO:0000259" key="3">
    <source>
        <dbReference type="Pfam" id="PF20148"/>
    </source>
</evidence>
<dbReference type="Pfam" id="PF03527">
    <property type="entry name" value="RHS"/>
    <property type="match status" value="1"/>
</dbReference>
<proteinExistence type="predicted"/>
<dbReference type="InterPro" id="IPR050708">
    <property type="entry name" value="T6SS_VgrG/RHS"/>
</dbReference>
<dbReference type="CDD" id="cd14742">
    <property type="entry name" value="PAAR_RHS"/>
    <property type="match status" value="1"/>
</dbReference>
<dbReference type="NCBIfam" id="TIGR03696">
    <property type="entry name" value="Rhs_assc_core"/>
    <property type="match status" value="1"/>
</dbReference>
<dbReference type="InterPro" id="IPR031325">
    <property type="entry name" value="RHS_repeat"/>
</dbReference>
<dbReference type="InterPro" id="IPR001826">
    <property type="entry name" value="RHS"/>
</dbReference>
<dbReference type="Gene3D" id="2.60.200.60">
    <property type="match status" value="1"/>
</dbReference>
<feature type="domain" description="RHS protein conserved region" evidence="2">
    <location>
        <begin position="1187"/>
        <end position="1223"/>
    </location>
</feature>
<keyword evidence="6" id="KW-1185">Reference proteome</keyword>
<keyword evidence="1" id="KW-0677">Repeat</keyword>
<dbReference type="Pfam" id="PF25023">
    <property type="entry name" value="TEN_YD-shell"/>
    <property type="match status" value="1"/>
</dbReference>
<dbReference type="NCBIfam" id="TIGR01643">
    <property type="entry name" value="YD_repeat_2x"/>
    <property type="match status" value="7"/>
</dbReference>
<evidence type="ECO:0000259" key="2">
    <source>
        <dbReference type="Pfam" id="PF03527"/>
    </source>
</evidence>
<dbReference type="SUPFAM" id="SSF69304">
    <property type="entry name" value="Tricorn protease N-terminal domain"/>
    <property type="match status" value="1"/>
</dbReference>
<sequence>MCPAAARLHDPIAHTSLIGMIAKMGSSLIVSVLVGAALTARVMLVVGLVVTGPVGWVAALAINLAVGFAVSLALEASGANAFIDRGVSHAVDSFIPKPIEGMIISGSRNVLTNSRPAARAASPGSHDQVTCAKHGAGPPPMLAQGSDNVFINDQPAARKGDMTTCGGTIAEGSGDVFIGGGTKTVRAIKDERPWYVAAAGVAIGVALTLCGKGRINLSSLKSAWPCLAGIGASMLGSAAGHSIRTTMGHPVNVITGGKILREEPDFILAGPLPIAWERFYSSHDRRDGGLLGVGWSLPCEVQLTVERDAQGAVSGLHYCDDQGRGMTFPPVAPGECHFSTAEGYYLIRTRLGQYLVQDIDGLFRDFGVPGADHAGILRLQRLEDRNGNWQAFRYDDAGRLYEINDGCGRSLEIVHDAIHPLRVAEVRLAKGADGELPETLVRYRYTAHGELAHVLERSGRACRQFGYRHGLMSEHHVPAGLRCQYEWSGEGAAARVIRHWTDDGEAYRFDYDLAARRTTVTDQTGRVYRWTWSEDKQPTAYTDPEGHVWCYAWDENRQLVALSDPAGAVTRWEYDEAGRLSATINALDQIEETEWDADLDLPTADTDAAGNRWAYRYDERGNLLTVTDPEGYDTEQFYDSRGLPHTVRDARGGYQHMEWNLRAQMVAYIDCSGKRTSIGYDARGELARLTDALGNDTLYRHDAAGRVEAIERADGGVETFTYDQCGRMDASIDAAGYRTGYQRNARGQLLRRTDALGRTVHFAYDSAHRLERLINENGEAYRFVYDRNDNVVEEIGLDGVVRRIEHDARGLPVSVTDAVGEADALTLSMQRDALGRLSAKHARGRSTGYRYDQVGQLLQAQQYTDHGGARTIHDDLQFAYSKRGEVLSETGHMGMLSHQYDELGNRVATTLPDGRVINSLYYGSGHLHQVNIDGAIVSDMERDDLHREVMRSQGQLSTRFDYDSLGRKTAEHATRAMLTEPVLRKAWLYDAAGEVRQKRHSRHGVTEFTYDPLGRIKSSVSEARRELFSWDAAANLVDSSRPGGYVRHNRLLVFEDKRFDYDVHGRLERKCIGAHTEQHFGYDGEHRLRKVETVRAGVRQLVYFDYDALGRRIRKTDAFGSTAFLWDGLQMMQEQRGSNVATYVYEPDSYVPLARIDSVARGADTRTAVSDDAWIGTSSRDDGAGRVYYFHNDVSGLPEELTGPAGEIAWQAQYKIWGNTVSESWVQARQDSTSSAADPLPQNLRFQGQYLDRETGLHYNTFRFYDPDVGRFVSPDPIRLAGGINLTAYAPNPISWIDPWAWACIQNKVDGTKREIKFGNRLRRKFGEENVMPERYLRDSKGKIVRDSNNEARRVDFVVVGKNNKGTAFEVTSKTANKEVQIQKETNIRNAGGTYVRRPGKKELIEVVNLSTEVRLK</sequence>
<dbReference type="EMBL" id="VVIW01000031">
    <property type="protein sequence ID" value="NHZ44392.1"/>
    <property type="molecule type" value="Genomic_DNA"/>
</dbReference>
<evidence type="ECO:0000313" key="6">
    <source>
        <dbReference type="Proteomes" id="UP000819052"/>
    </source>
</evidence>
<dbReference type="Pfam" id="PF05593">
    <property type="entry name" value="RHS_repeat"/>
    <property type="match status" value="4"/>
</dbReference>
<dbReference type="Proteomes" id="UP000819052">
    <property type="component" value="Unassembled WGS sequence"/>
</dbReference>
<name>A0ABX0MHK9_9BURK</name>
<protein>
    <submittedName>
        <fullName evidence="5">Type IV secretion protein Rhs</fullName>
    </submittedName>
</protein>
<gene>
    <name evidence="5" type="ORF">F1609_30155</name>
</gene>
<dbReference type="Pfam" id="PF20148">
    <property type="entry name" value="DUF6531"/>
    <property type="match status" value="1"/>
</dbReference>
<dbReference type="PANTHER" id="PTHR32305">
    <property type="match status" value="1"/>
</dbReference>
<comment type="caution">
    <text evidence="5">The sequence shown here is derived from an EMBL/GenBank/DDBJ whole genome shotgun (WGS) entry which is preliminary data.</text>
</comment>
<dbReference type="RefSeq" id="WP_167081024.1">
    <property type="nucleotide sequence ID" value="NZ_VVIW01000031.1"/>
</dbReference>
<dbReference type="InterPro" id="IPR056823">
    <property type="entry name" value="TEN-like_YD-shell"/>
</dbReference>
<dbReference type="Pfam" id="PF05488">
    <property type="entry name" value="PAAR_motif"/>
    <property type="match status" value="1"/>
</dbReference>
<dbReference type="InterPro" id="IPR045351">
    <property type="entry name" value="DUF6531"/>
</dbReference>
<evidence type="ECO:0000256" key="1">
    <source>
        <dbReference type="ARBA" id="ARBA00022737"/>
    </source>
</evidence>
<dbReference type="PANTHER" id="PTHR32305:SF15">
    <property type="entry name" value="PROTEIN RHSA-RELATED"/>
    <property type="match status" value="1"/>
</dbReference>
<dbReference type="InterPro" id="IPR022385">
    <property type="entry name" value="Rhs_assc_core"/>
</dbReference>
<reference evidence="5 6" key="1">
    <citation type="submission" date="2019-09" db="EMBL/GenBank/DDBJ databases">
        <title>Taxonomy of Antarctic Massilia spp.: description of Massilia rubra sp. nov., Massilia aquatica sp. nov., Massilia mucilaginosa sp. nov., Massilia frigida sp. nov. isolated from streams, lakes and regoliths.</title>
        <authorList>
            <person name="Holochova P."/>
            <person name="Sedlacek I."/>
            <person name="Kralova S."/>
            <person name="Maslanova I."/>
            <person name="Busse H.-J."/>
            <person name="Stankova E."/>
            <person name="Vrbovska V."/>
            <person name="Kovarovic V."/>
            <person name="Bartak M."/>
            <person name="Svec P."/>
            <person name="Pantucek R."/>
        </authorList>
    </citation>
    <scope>NUCLEOTIDE SEQUENCE [LARGE SCALE GENOMIC DNA]</scope>
    <source>
        <strain evidence="5 6">CCM 8693</strain>
    </source>
</reference>
<dbReference type="InterPro" id="IPR006530">
    <property type="entry name" value="YD"/>
</dbReference>
<dbReference type="InterPro" id="IPR008727">
    <property type="entry name" value="PAAR_motif"/>
</dbReference>
<evidence type="ECO:0000313" key="5">
    <source>
        <dbReference type="EMBL" id="NHZ44392.1"/>
    </source>
</evidence>
<accession>A0ABX0MHK9</accession>
<organism evidence="5 6">
    <name type="scientific">Massilia aquatica</name>
    <dbReference type="NCBI Taxonomy" id="2609000"/>
    <lineage>
        <taxon>Bacteria</taxon>
        <taxon>Pseudomonadati</taxon>
        <taxon>Pseudomonadota</taxon>
        <taxon>Betaproteobacteria</taxon>
        <taxon>Burkholderiales</taxon>
        <taxon>Oxalobacteraceae</taxon>
        <taxon>Telluria group</taxon>
        <taxon>Massilia</taxon>
    </lineage>
</organism>
<evidence type="ECO:0000259" key="4">
    <source>
        <dbReference type="Pfam" id="PF25023"/>
    </source>
</evidence>
<feature type="domain" description="DUF6531" evidence="3">
    <location>
        <begin position="248"/>
        <end position="328"/>
    </location>
</feature>